<feature type="domain" description="BRCT" evidence="2">
    <location>
        <begin position="249"/>
        <end position="344"/>
    </location>
</feature>
<sequence length="402" mass="43643">MASGVFRTPAKCRSTHILLHQEIDPVGRDRRGLYGGHIMNGMNFTAVDVETANGNRGSVCAVGVTAVRNGRIVQTVEWRVKPATGLGAFSPRNVAIHGITAEMVRSADSWATSLQAITSLAEDFPLVAYNAPFDRSAILQASQFSGLEAPANEFHCALALSRRLLALDGYKLSTVAAELGLDPFDHHRAGADATACAQIVLSLAEREGARNVPELWFPPKKSPVRTSDYWSKDKRSRIDELPQPNPAASPDHPFHGHQVIFTGELQTCDRWDAMGLVAHHGGTNGQGVTKKTRYLVVGGSSAGAIVDLANGTTKERKAARYIELGQEIQVLTEQQFMELVGRKSPSTQRTRPPSTRVVGPVRAEPKPEPTLQDSNSSQGPLRRLARFITSAFQRGQDRGSKK</sequence>
<evidence type="ECO:0000313" key="3">
    <source>
        <dbReference type="EMBL" id="SJM67418.1"/>
    </source>
</evidence>
<dbReference type="Gene3D" id="3.40.50.10190">
    <property type="entry name" value="BRCT domain"/>
    <property type="match status" value="1"/>
</dbReference>
<dbReference type="GO" id="GO:0003676">
    <property type="term" value="F:nucleic acid binding"/>
    <property type="evidence" value="ECO:0007669"/>
    <property type="project" value="InterPro"/>
</dbReference>
<keyword evidence="3" id="KW-0548">Nucleotidyltransferase</keyword>
<dbReference type="SUPFAM" id="SSF53098">
    <property type="entry name" value="Ribonuclease H-like"/>
    <property type="match status" value="1"/>
</dbReference>
<dbReference type="InterPro" id="IPR001357">
    <property type="entry name" value="BRCT_dom"/>
</dbReference>
<dbReference type="InterPro" id="IPR013520">
    <property type="entry name" value="Ribonucl_H"/>
</dbReference>
<dbReference type="Pfam" id="PF00929">
    <property type="entry name" value="RNase_T"/>
    <property type="match status" value="1"/>
</dbReference>
<dbReference type="SMART" id="SM00479">
    <property type="entry name" value="EXOIII"/>
    <property type="match status" value="1"/>
</dbReference>
<feature type="region of interest" description="Disordered" evidence="1">
    <location>
        <begin position="223"/>
        <end position="253"/>
    </location>
</feature>
<dbReference type="Proteomes" id="UP000195913">
    <property type="component" value="Unassembled WGS sequence"/>
</dbReference>
<feature type="compositionally biased region" description="Polar residues" evidence="1">
    <location>
        <begin position="344"/>
        <end position="353"/>
    </location>
</feature>
<organism evidence="3 4">
    <name type="scientific">Arthrobacter rhombi</name>
    <dbReference type="NCBI Taxonomy" id="71253"/>
    <lineage>
        <taxon>Bacteria</taxon>
        <taxon>Bacillati</taxon>
        <taxon>Actinomycetota</taxon>
        <taxon>Actinomycetes</taxon>
        <taxon>Micrococcales</taxon>
        <taxon>Micrococcaceae</taxon>
        <taxon>Arthrobacter</taxon>
    </lineage>
</organism>
<dbReference type="InterPro" id="IPR036397">
    <property type="entry name" value="RNaseH_sf"/>
</dbReference>
<dbReference type="CDD" id="cd17748">
    <property type="entry name" value="BRCT_DNA_ligase_like"/>
    <property type="match status" value="1"/>
</dbReference>
<dbReference type="PANTHER" id="PTHR30231">
    <property type="entry name" value="DNA POLYMERASE III SUBUNIT EPSILON"/>
    <property type="match status" value="1"/>
</dbReference>
<gene>
    <name evidence="3" type="ORF">FM101_10460</name>
</gene>
<dbReference type="InterPro" id="IPR036420">
    <property type="entry name" value="BRCT_dom_sf"/>
</dbReference>
<dbReference type="InterPro" id="IPR012337">
    <property type="entry name" value="RNaseH-like_sf"/>
</dbReference>
<dbReference type="EMBL" id="FUHW01000037">
    <property type="protein sequence ID" value="SJM67418.1"/>
    <property type="molecule type" value="Genomic_DNA"/>
</dbReference>
<dbReference type="PROSITE" id="PS50172">
    <property type="entry name" value="BRCT"/>
    <property type="match status" value="1"/>
</dbReference>
<proteinExistence type="predicted"/>
<dbReference type="SUPFAM" id="SSF52113">
    <property type="entry name" value="BRCT domain"/>
    <property type="match status" value="1"/>
</dbReference>
<dbReference type="AlphaFoldDB" id="A0A1R4GGX9"/>
<reference evidence="3 4" key="1">
    <citation type="submission" date="2017-02" db="EMBL/GenBank/DDBJ databases">
        <authorList>
            <person name="Peterson S.W."/>
        </authorList>
    </citation>
    <scope>NUCLEOTIDE SEQUENCE [LARGE SCALE GENOMIC DNA]</scope>
    <source>
        <strain evidence="3 4">B Ar 00.02</strain>
    </source>
</reference>
<evidence type="ECO:0000256" key="1">
    <source>
        <dbReference type="SAM" id="MobiDB-lite"/>
    </source>
</evidence>
<name>A0A1R4GGX9_9MICC</name>
<dbReference type="GO" id="GO:0003887">
    <property type="term" value="F:DNA-directed DNA polymerase activity"/>
    <property type="evidence" value="ECO:0007669"/>
    <property type="project" value="UniProtKB-EC"/>
</dbReference>
<feature type="region of interest" description="Disordered" evidence="1">
    <location>
        <begin position="341"/>
        <end position="383"/>
    </location>
</feature>
<protein>
    <submittedName>
        <fullName evidence="3">DNA polymerase III epsilon subunit</fullName>
        <ecNumber evidence="3">2.7.7.7</ecNumber>
    </submittedName>
</protein>
<dbReference type="EC" id="2.7.7.7" evidence="3"/>
<dbReference type="PANTHER" id="PTHR30231:SF42">
    <property type="entry name" value="EXONUCLEASE"/>
    <property type="match status" value="1"/>
</dbReference>
<dbReference type="GO" id="GO:0008408">
    <property type="term" value="F:3'-5' exonuclease activity"/>
    <property type="evidence" value="ECO:0007669"/>
    <property type="project" value="TreeGrafter"/>
</dbReference>
<keyword evidence="3" id="KW-0808">Transferase</keyword>
<evidence type="ECO:0000259" key="2">
    <source>
        <dbReference type="PROSITE" id="PS50172"/>
    </source>
</evidence>
<feature type="compositionally biased region" description="Basic and acidic residues" evidence="1">
    <location>
        <begin position="230"/>
        <end position="240"/>
    </location>
</feature>
<dbReference type="Gene3D" id="3.30.420.10">
    <property type="entry name" value="Ribonuclease H-like superfamily/Ribonuclease H"/>
    <property type="match status" value="1"/>
</dbReference>
<dbReference type="GO" id="GO:0005829">
    <property type="term" value="C:cytosol"/>
    <property type="evidence" value="ECO:0007669"/>
    <property type="project" value="TreeGrafter"/>
</dbReference>
<keyword evidence="4" id="KW-1185">Reference proteome</keyword>
<evidence type="ECO:0000313" key="4">
    <source>
        <dbReference type="Proteomes" id="UP000195913"/>
    </source>
</evidence>
<accession>A0A1R4GGX9</accession>